<keyword evidence="2" id="KW-1133">Transmembrane helix</keyword>
<dbReference type="Proteomes" id="UP001223390">
    <property type="component" value="Unassembled WGS sequence"/>
</dbReference>
<dbReference type="EMBL" id="JASITI010000006">
    <property type="protein sequence ID" value="MDK9495424.1"/>
    <property type="molecule type" value="Genomic_DNA"/>
</dbReference>
<evidence type="ECO:0000313" key="4">
    <source>
        <dbReference type="EMBL" id="MDK9495424.1"/>
    </source>
</evidence>
<feature type="transmembrane region" description="Helical" evidence="2">
    <location>
        <begin position="381"/>
        <end position="400"/>
    </location>
</feature>
<feature type="domain" description="YdbS-like PH" evidence="3">
    <location>
        <begin position="87"/>
        <end position="164"/>
    </location>
</feature>
<protein>
    <submittedName>
        <fullName evidence="4">PH domain-containing protein</fullName>
    </submittedName>
</protein>
<keyword evidence="5" id="KW-1185">Reference proteome</keyword>
<reference evidence="4 5" key="1">
    <citation type="submission" date="2023-05" db="EMBL/GenBank/DDBJ databases">
        <title>Sequencing and Assembly of Streptomyces sp. NP73.</title>
        <authorList>
            <person name="Konwar A.N."/>
            <person name="Saikia K."/>
            <person name="Thakur D."/>
        </authorList>
    </citation>
    <scope>NUCLEOTIDE SEQUENCE [LARGE SCALE GENOMIC DNA]</scope>
    <source>
        <strain evidence="4 5">NP73</strain>
    </source>
</reference>
<comment type="caution">
    <text evidence="4">The sequence shown here is derived from an EMBL/GenBank/DDBJ whole genome shotgun (WGS) entry which is preliminary data.</text>
</comment>
<keyword evidence="2" id="KW-0812">Transmembrane</keyword>
<sequence length="527" mass="58221">MDTARAEDAAPGPDTGTDTGTDTDTTPWQRLDGRLIWVNLVRLLLSLAPTVLSIVFFGTGRRLSDLWPAMVATGIGVLVSVGDVVRWVRTRYRVTGELVEIRTGRIMRVYRQVPRDRIRAVDHKARLRHRLAGLRVVVISSGGTRPALRLDAVSKETAEALRQELMRGVPDPEAERAAAFRETPIAEVRWYWIFYNVINIWGMLVGALMLWSLDGMAELVNLDLTGAIGTVVDRLAPGRWGSYALWGAVVFLLGFLALAAGFVQDNWHFRLVRRFKDEEGSELITRQGLMSTREVHRDDRRLRGVQLSEPLFWRWIGLTETAVISTGLASWSLTGEPASSILPRGPVREARRVAAMVLPGPARPLEAELRRHPRGALLRRLLWAVALCGGLSGMTAWLGATGAVPGWIWTVPLWALPLAAAGALAAFRTLGHAYAEPYVVMRHGLSRRQTSALAREAVLGLRIRQSLLQRWLGLVSVATPTAAGLRIYQAPDMSVEQFLALADEAVPELLAEFLRDAAAENFTQPGK</sequence>
<feature type="transmembrane region" description="Helical" evidence="2">
    <location>
        <begin position="190"/>
        <end position="213"/>
    </location>
</feature>
<dbReference type="PIRSF" id="PIRSF026631">
    <property type="entry name" value="UCP026631"/>
    <property type="match status" value="1"/>
</dbReference>
<evidence type="ECO:0000256" key="1">
    <source>
        <dbReference type="SAM" id="MobiDB-lite"/>
    </source>
</evidence>
<evidence type="ECO:0000313" key="5">
    <source>
        <dbReference type="Proteomes" id="UP001223390"/>
    </source>
</evidence>
<feature type="transmembrane region" description="Helical" evidence="2">
    <location>
        <begin position="406"/>
        <end position="427"/>
    </location>
</feature>
<dbReference type="PANTHER" id="PTHR34473">
    <property type="entry name" value="UPF0699 TRANSMEMBRANE PROTEIN YDBS"/>
    <property type="match status" value="1"/>
</dbReference>
<feature type="domain" description="YdbS-like PH" evidence="3">
    <location>
        <begin position="438"/>
        <end position="503"/>
    </location>
</feature>
<name>A0ABT7GRA7_9ACTN</name>
<dbReference type="PANTHER" id="PTHR34473:SF3">
    <property type="entry name" value="TRANSMEMBRANE PROTEIN-RELATED"/>
    <property type="match status" value="1"/>
</dbReference>
<evidence type="ECO:0000256" key="2">
    <source>
        <dbReference type="SAM" id="Phobius"/>
    </source>
</evidence>
<feature type="transmembrane region" description="Helical" evidence="2">
    <location>
        <begin position="243"/>
        <end position="263"/>
    </location>
</feature>
<accession>A0ABT7GRA7</accession>
<dbReference type="RefSeq" id="WP_285341095.1">
    <property type="nucleotide sequence ID" value="NZ_JASITI010000006.1"/>
</dbReference>
<feature type="transmembrane region" description="Helical" evidence="2">
    <location>
        <begin position="40"/>
        <end position="60"/>
    </location>
</feature>
<feature type="compositionally biased region" description="Low complexity" evidence="1">
    <location>
        <begin position="11"/>
        <end position="26"/>
    </location>
</feature>
<proteinExistence type="predicted"/>
<evidence type="ECO:0000259" key="3">
    <source>
        <dbReference type="Pfam" id="PF03703"/>
    </source>
</evidence>
<dbReference type="InterPro" id="IPR005182">
    <property type="entry name" value="YdbS-like_PH"/>
</dbReference>
<gene>
    <name evidence="4" type="ORF">QEZ40_006072</name>
</gene>
<dbReference type="Pfam" id="PF03703">
    <property type="entry name" value="bPH_2"/>
    <property type="match status" value="2"/>
</dbReference>
<feature type="transmembrane region" description="Helical" evidence="2">
    <location>
        <begin position="66"/>
        <end position="85"/>
    </location>
</feature>
<organism evidence="4 5">
    <name type="scientific">Streptomyces katrae</name>
    <dbReference type="NCBI Taxonomy" id="68223"/>
    <lineage>
        <taxon>Bacteria</taxon>
        <taxon>Bacillati</taxon>
        <taxon>Actinomycetota</taxon>
        <taxon>Actinomycetes</taxon>
        <taxon>Kitasatosporales</taxon>
        <taxon>Streptomycetaceae</taxon>
        <taxon>Streptomyces</taxon>
    </lineage>
</organism>
<keyword evidence="2" id="KW-0472">Membrane</keyword>
<feature type="region of interest" description="Disordered" evidence="1">
    <location>
        <begin position="1"/>
        <end position="26"/>
    </location>
</feature>
<dbReference type="InterPro" id="IPR014529">
    <property type="entry name" value="UCP026631"/>
</dbReference>